<evidence type="ECO:0000313" key="2">
    <source>
        <dbReference type="EMBL" id="KAG0717457.1"/>
    </source>
</evidence>
<dbReference type="EMBL" id="JACEEZ010017515">
    <property type="protein sequence ID" value="KAG0717457.1"/>
    <property type="molecule type" value="Genomic_DNA"/>
</dbReference>
<accession>A0A8J4XZT7</accession>
<proteinExistence type="predicted"/>
<comment type="caution">
    <text evidence="2">The sequence shown here is derived from an EMBL/GenBank/DDBJ whole genome shotgun (WGS) entry which is preliminary data.</text>
</comment>
<name>A0A8J4XZT7_CHIOP</name>
<dbReference type="AlphaFoldDB" id="A0A8J4XZT7"/>
<feature type="region of interest" description="Disordered" evidence="1">
    <location>
        <begin position="1"/>
        <end position="24"/>
    </location>
</feature>
<gene>
    <name evidence="2" type="ORF">GWK47_054384</name>
</gene>
<evidence type="ECO:0000256" key="1">
    <source>
        <dbReference type="SAM" id="MobiDB-lite"/>
    </source>
</evidence>
<reference evidence="2" key="1">
    <citation type="submission" date="2020-07" db="EMBL/GenBank/DDBJ databases">
        <title>The High-quality genome of the commercially important snow crab, Chionoecetes opilio.</title>
        <authorList>
            <person name="Jeong J.-H."/>
            <person name="Ryu S."/>
        </authorList>
    </citation>
    <scope>NUCLEOTIDE SEQUENCE</scope>
    <source>
        <strain evidence="2">MADBK_172401_WGS</strain>
        <tissue evidence="2">Digestive gland</tissue>
    </source>
</reference>
<protein>
    <submittedName>
        <fullName evidence="2">Uncharacterized protein</fullName>
    </submittedName>
</protein>
<evidence type="ECO:0000313" key="3">
    <source>
        <dbReference type="Proteomes" id="UP000770661"/>
    </source>
</evidence>
<sequence length="233" mass="25293">MAWGQDESHTCPHHSVPFDKETDRTPGFYGTAAREEGAVRQIPDAGYARRFPWEVGPYTAPLLTPGGVTVSLASGGGGLRQSPRLAPKNFKHLFFHPLDVRDSGRENFPHPLETQPTKVLFGAGWPGKRGPSTASPQLAPFSCFALGDFRRRRNPARGGTPAPVPLEYHKRRDVPAVVPVSRGETPPARTGWGVWLGVWGVCRSPVAGRGTLDCPPPSVRGCTQTFRERAGVL</sequence>
<dbReference type="Proteomes" id="UP000770661">
    <property type="component" value="Unassembled WGS sequence"/>
</dbReference>
<keyword evidence="3" id="KW-1185">Reference proteome</keyword>
<organism evidence="2 3">
    <name type="scientific">Chionoecetes opilio</name>
    <name type="common">Atlantic snow crab</name>
    <name type="synonym">Cancer opilio</name>
    <dbReference type="NCBI Taxonomy" id="41210"/>
    <lineage>
        <taxon>Eukaryota</taxon>
        <taxon>Metazoa</taxon>
        <taxon>Ecdysozoa</taxon>
        <taxon>Arthropoda</taxon>
        <taxon>Crustacea</taxon>
        <taxon>Multicrustacea</taxon>
        <taxon>Malacostraca</taxon>
        <taxon>Eumalacostraca</taxon>
        <taxon>Eucarida</taxon>
        <taxon>Decapoda</taxon>
        <taxon>Pleocyemata</taxon>
        <taxon>Brachyura</taxon>
        <taxon>Eubrachyura</taxon>
        <taxon>Majoidea</taxon>
        <taxon>Majidae</taxon>
        <taxon>Chionoecetes</taxon>
    </lineage>
</organism>